<evidence type="ECO:0000313" key="3">
    <source>
        <dbReference type="Proteomes" id="UP000680866"/>
    </source>
</evidence>
<dbReference type="InterPro" id="IPR011990">
    <property type="entry name" value="TPR-like_helical_dom_sf"/>
</dbReference>
<keyword evidence="3" id="KW-1185">Reference proteome</keyword>
<evidence type="ECO:0000256" key="1">
    <source>
        <dbReference type="SAM" id="MobiDB-lite"/>
    </source>
</evidence>
<proteinExistence type="predicted"/>
<accession>A0A810MWS5</accession>
<sequence>MPWRTDLAEARLALGLPGADLVADQLARLGPANRRTRGITLRVLAATADLAQRVPILREAVDELQAGGDQLELIEALTELGEAQHALGEYSKARTTHRRAQQVATKHHLYELVGGRAESAPGVQSIEELSDAERRVAALAARGTPTSRSPASSSSPSVPSSST</sequence>
<gene>
    <name evidence="2" type="ORF">Prubr_19850</name>
</gene>
<evidence type="ECO:0008006" key="4">
    <source>
        <dbReference type="Google" id="ProtNLM"/>
    </source>
</evidence>
<organism evidence="2 3">
    <name type="scientific">Polymorphospora rubra</name>
    <dbReference type="NCBI Taxonomy" id="338584"/>
    <lineage>
        <taxon>Bacteria</taxon>
        <taxon>Bacillati</taxon>
        <taxon>Actinomycetota</taxon>
        <taxon>Actinomycetes</taxon>
        <taxon>Micromonosporales</taxon>
        <taxon>Micromonosporaceae</taxon>
        <taxon>Polymorphospora</taxon>
    </lineage>
</organism>
<feature type="region of interest" description="Disordered" evidence="1">
    <location>
        <begin position="134"/>
        <end position="163"/>
    </location>
</feature>
<protein>
    <recommendedName>
        <fullName evidence="4">Tetratricopeptide repeat protein</fullName>
    </recommendedName>
</protein>
<dbReference type="EMBL" id="AP023359">
    <property type="protein sequence ID" value="BCJ64964.1"/>
    <property type="molecule type" value="Genomic_DNA"/>
</dbReference>
<dbReference type="RefSeq" id="WP_212824079.1">
    <property type="nucleotide sequence ID" value="NZ_AP023359.1"/>
</dbReference>
<feature type="compositionally biased region" description="Low complexity" evidence="1">
    <location>
        <begin position="144"/>
        <end position="163"/>
    </location>
</feature>
<reference evidence="2" key="1">
    <citation type="submission" date="2020-08" db="EMBL/GenBank/DDBJ databases">
        <title>Whole genome shotgun sequence of Polymorphospora rubra NBRC 101157.</title>
        <authorList>
            <person name="Komaki H."/>
            <person name="Tamura T."/>
        </authorList>
    </citation>
    <scope>NUCLEOTIDE SEQUENCE</scope>
    <source>
        <strain evidence="2">NBRC 101157</strain>
    </source>
</reference>
<evidence type="ECO:0000313" key="2">
    <source>
        <dbReference type="EMBL" id="BCJ64964.1"/>
    </source>
</evidence>
<dbReference type="KEGG" id="pry:Prubr_19850"/>
<dbReference type="Proteomes" id="UP000680866">
    <property type="component" value="Chromosome"/>
</dbReference>
<dbReference type="AlphaFoldDB" id="A0A810MWS5"/>
<name>A0A810MWS5_9ACTN</name>
<dbReference type="Gene3D" id="1.25.40.10">
    <property type="entry name" value="Tetratricopeptide repeat domain"/>
    <property type="match status" value="1"/>
</dbReference>